<accession>A0A5J4Q392</accession>
<feature type="non-terminal residue" evidence="9">
    <location>
        <position position="1"/>
    </location>
</feature>
<evidence type="ECO:0000313" key="9">
    <source>
        <dbReference type="EMBL" id="KAA6316235.1"/>
    </source>
</evidence>
<feature type="domain" description="Major facilitator superfamily (MFS) profile" evidence="8">
    <location>
        <begin position="1"/>
        <end position="148"/>
    </location>
</feature>
<dbReference type="AlphaFoldDB" id="A0A5J4Q392"/>
<dbReference type="PANTHER" id="PTHR48023:SF4">
    <property type="entry name" value="D-XYLOSE-PROTON SYMPORTER-LIKE 2"/>
    <property type="match status" value="1"/>
</dbReference>
<organism evidence="9">
    <name type="scientific">termite gut metagenome</name>
    <dbReference type="NCBI Taxonomy" id="433724"/>
    <lineage>
        <taxon>unclassified sequences</taxon>
        <taxon>metagenomes</taxon>
        <taxon>organismal metagenomes</taxon>
    </lineage>
</organism>
<reference evidence="9" key="1">
    <citation type="submission" date="2019-03" db="EMBL/GenBank/DDBJ databases">
        <title>Single cell metagenomics reveals metabolic interactions within the superorganism composed of flagellate Streblomastix strix and complex community of Bacteroidetes bacteria on its surface.</title>
        <authorList>
            <person name="Treitli S.C."/>
            <person name="Kolisko M."/>
            <person name="Husnik F."/>
            <person name="Keeling P."/>
            <person name="Hampl V."/>
        </authorList>
    </citation>
    <scope>NUCLEOTIDE SEQUENCE</scope>
    <source>
        <strain evidence="9">STM</strain>
    </source>
</reference>
<evidence type="ECO:0000256" key="5">
    <source>
        <dbReference type="ARBA" id="ARBA00022989"/>
    </source>
</evidence>
<protein>
    <submittedName>
        <fullName evidence="9">D-xylose-proton symporter</fullName>
    </submittedName>
</protein>
<dbReference type="InterPro" id="IPR005829">
    <property type="entry name" value="Sugar_transporter_CS"/>
</dbReference>
<name>A0A5J4Q392_9ZZZZ</name>
<evidence type="ECO:0000259" key="8">
    <source>
        <dbReference type="PROSITE" id="PS50850"/>
    </source>
</evidence>
<dbReference type="InterPro" id="IPR036259">
    <property type="entry name" value="MFS_trans_sf"/>
</dbReference>
<comment type="similarity">
    <text evidence="2">Belongs to the major facilitator superfamily. Sugar transporter (TC 2.A.1.1) family.</text>
</comment>
<evidence type="ECO:0000256" key="7">
    <source>
        <dbReference type="SAM" id="Phobius"/>
    </source>
</evidence>
<dbReference type="PANTHER" id="PTHR48023">
    <property type="entry name" value="D-XYLOSE-PROTON SYMPORTER-LIKE 2"/>
    <property type="match status" value="1"/>
</dbReference>
<evidence type="ECO:0000256" key="3">
    <source>
        <dbReference type="ARBA" id="ARBA00022448"/>
    </source>
</evidence>
<dbReference type="GO" id="GO:0016020">
    <property type="term" value="C:membrane"/>
    <property type="evidence" value="ECO:0007669"/>
    <property type="project" value="UniProtKB-SubCell"/>
</dbReference>
<dbReference type="InterPro" id="IPR020846">
    <property type="entry name" value="MFS_dom"/>
</dbReference>
<evidence type="ECO:0000256" key="6">
    <source>
        <dbReference type="ARBA" id="ARBA00023136"/>
    </source>
</evidence>
<dbReference type="Gene3D" id="1.20.1250.20">
    <property type="entry name" value="MFS general substrate transporter like domains"/>
    <property type="match status" value="1"/>
</dbReference>
<feature type="transmembrane region" description="Helical" evidence="7">
    <location>
        <begin position="88"/>
        <end position="110"/>
    </location>
</feature>
<sequence>LVGAVNVVFTLVAIYTVDRFGRKPLLLLGSVSMAVFMGILAVSFYTHNLGAMALVCVLGYVASFAFSWGPITWVLLSEMFPNAVRSRLMSVAVAVQWITNYLVASTFPLLDKNERLLNTFNHGFSFGLFGIMAALSCVFAWKFIPETKGKTLEQMEQIWNIQPKTKK</sequence>
<dbReference type="PROSITE" id="PS00216">
    <property type="entry name" value="SUGAR_TRANSPORT_1"/>
    <property type="match status" value="1"/>
</dbReference>
<proteinExistence type="inferred from homology"/>
<dbReference type="InterPro" id="IPR005828">
    <property type="entry name" value="MFS_sugar_transport-like"/>
</dbReference>
<evidence type="ECO:0000256" key="4">
    <source>
        <dbReference type="ARBA" id="ARBA00022692"/>
    </source>
</evidence>
<dbReference type="EMBL" id="SNRY01004954">
    <property type="protein sequence ID" value="KAA6316235.1"/>
    <property type="molecule type" value="Genomic_DNA"/>
</dbReference>
<comment type="caution">
    <text evidence="9">The sequence shown here is derived from an EMBL/GenBank/DDBJ whole genome shotgun (WGS) entry which is preliminary data.</text>
</comment>
<dbReference type="Pfam" id="PF00083">
    <property type="entry name" value="Sugar_tr"/>
    <property type="match status" value="1"/>
</dbReference>
<dbReference type="PRINTS" id="PR00171">
    <property type="entry name" value="SUGRTRNSPORT"/>
</dbReference>
<feature type="transmembrane region" description="Helical" evidence="7">
    <location>
        <begin position="25"/>
        <end position="45"/>
    </location>
</feature>
<comment type="subcellular location">
    <subcellularLocation>
        <location evidence="1">Membrane</location>
        <topology evidence="1">Multi-pass membrane protein</topology>
    </subcellularLocation>
</comment>
<dbReference type="SUPFAM" id="SSF103473">
    <property type="entry name" value="MFS general substrate transporter"/>
    <property type="match status" value="1"/>
</dbReference>
<gene>
    <name evidence="9" type="ORF">EZS27_033424</name>
</gene>
<feature type="transmembrane region" description="Helical" evidence="7">
    <location>
        <begin position="51"/>
        <end position="76"/>
    </location>
</feature>
<evidence type="ECO:0000256" key="2">
    <source>
        <dbReference type="ARBA" id="ARBA00010992"/>
    </source>
</evidence>
<dbReference type="InterPro" id="IPR050820">
    <property type="entry name" value="MFS_Sugar_Transporter"/>
</dbReference>
<keyword evidence="6 7" id="KW-0472">Membrane</keyword>
<feature type="transmembrane region" description="Helical" evidence="7">
    <location>
        <begin position="122"/>
        <end position="144"/>
    </location>
</feature>
<dbReference type="GO" id="GO:0022857">
    <property type="term" value="F:transmembrane transporter activity"/>
    <property type="evidence" value="ECO:0007669"/>
    <property type="project" value="InterPro"/>
</dbReference>
<keyword evidence="3" id="KW-0813">Transport</keyword>
<dbReference type="PROSITE" id="PS50850">
    <property type="entry name" value="MFS"/>
    <property type="match status" value="1"/>
</dbReference>
<keyword evidence="5 7" id="KW-1133">Transmembrane helix</keyword>
<evidence type="ECO:0000256" key="1">
    <source>
        <dbReference type="ARBA" id="ARBA00004141"/>
    </source>
</evidence>
<dbReference type="InterPro" id="IPR003663">
    <property type="entry name" value="Sugar/inositol_transpt"/>
</dbReference>
<keyword evidence="4 7" id="KW-0812">Transmembrane</keyword>